<reference evidence="1" key="1">
    <citation type="journal article" date="2017" name="Nature">
        <title>The genome of Chenopodium quinoa.</title>
        <authorList>
            <person name="Jarvis D.E."/>
            <person name="Ho Y.S."/>
            <person name="Lightfoot D.J."/>
            <person name="Schmoeckel S.M."/>
            <person name="Li B."/>
            <person name="Borm T.J.A."/>
            <person name="Ohyanagi H."/>
            <person name="Mineta K."/>
            <person name="Michell C.T."/>
            <person name="Saber N."/>
            <person name="Kharbatia N.M."/>
            <person name="Rupper R.R."/>
            <person name="Sharp A.R."/>
            <person name="Dally N."/>
            <person name="Boughton B.A."/>
            <person name="Woo Y.H."/>
            <person name="Gao G."/>
            <person name="Schijlen E.G.W.M."/>
            <person name="Guo X."/>
            <person name="Momin A.A."/>
            <person name="Negrao S."/>
            <person name="Al-Babili S."/>
            <person name="Gehring C."/>
            <person name="Roessner U."/>
            <person name="Jung C."/>
            <person name="Murphy K."/>
            <person name="Arold S.T."/>
            <person name="Gojobori T."/>
            <person name="van der Linden C.G."/>
            <person name="van Loo E.N."/>
            <person name="Jellen E.N."/>
            <person name="Maughan P.J."/>
            <person name="Tester M."/>
        </authorList>
    </citation>
    <scope>NUCLEOTIDE SEQUENCE [LARGE SCALE GENOMIC DNA]</scope>
    <source>
        <strain evidence="1">cv. PI 614886</strain>
    </source>
</reference>
<evidence type="ECO:0000313" key="1">
    <source>
        <dbReference type="EnsemblPlants" id="AUR62019841-RA:cds"/>
    </source>
</evidence>
<dbReference type="PANTHER" id="PTHR35704:SF1">
    <property type="entry name" value="OS02G0254600 PROTEIN"/>
    <property type="match status" value="1"/>
</dbReference>
<reference evidence="1" key="2">
    <citation type="submission" date="2021-03" db="UniProtKB">
        <authorList>
            <consortium name="EnsemblPlants"/>
        </authorList>
    </citation>
    <scope>IDENTIFICATION</scope>
</reference>
<dbReference type="PANTHER" id="PTHR35704">
    <property type="entry name" value="OS02G0254600 PROTEIN"/>
    <property type="match status" value="1"/>
</dbReference>
<dbReference type="GeneID" id="110722693"/>
<dbReference type="OrthoDB" id="690994at2759"/>
<gene>
    <name evidence="1" type="primary">LOC110722693</name>
</gene>
<dbReference type="AlphaFoldDB" id="A0A803LWJ0"/>
<dbReference type="OMA" id="MGNCIET"/>
<keyword evidence="2" id="KW-1185">Reference proteome</keyword>
<dbReference type="Proteomes" id="UP000596660">
    <property type="component" value="Unplaced"/>
</dbReference>
<dbReference type="EnsemblPlants" id="AUR62019841-RA">
    <property type="protein sequence ID" value="AUR62019841-RA:cds"/>
    <property type="gene ID" value="AUR62019841"/>
</dbReference>
<evidence type="ECO:0000313" key="2">
    <source>
        <dbReference type="Proteomes" id="UP000596660"/>
    </source>
</evidence>
<sequence length="102" mass="11675">MGNCMETCKEENKEIEMSGKEGEFVKDVVSNKNGLRVKMVLTKEELQWLMMQLSNREIGVKRIEDVFGEIEKGRKKGVSSAHSWKPSLDSITEIPEVLEMSR</sequence>
<dbReference type="Gramene" id="AUR62019841-RA">
    <property type="protein sequence ID" value="AUR62019841-RA:cds"/>
    <property type="gene ID" value="AUR62019841"/>
</dbReference>
<proteinExistence type="predicted"/>
<protein>
    <submittedName>
        <fullName evidence="1">Uncharacterized protein</fullName>
    </submittedName>
</protein>
<organism evidence="1 2">
    <name type="scientific">Chenopodium quinoa</name>
    <name type="common">Quinoa</name>
    <dbReference type="NCBI Taxonomy" id="63459"/>
    <lineage>
        <taxon>Eukaryota</taxon>
        <taxon>Viridiplantae</taxon>
        <taxon>Streptophyta</taxon>
        <taxon>Embryophyta</taxon>
        <taxon>Tracheophyta</taxon>
        <taxon>Spermatophyta</taxon>
        <taxon>Magnoliopsida</taxon>
        <taxon>eudicotyledons</taxon>
        <taxon>Gunneridae</taxon>
        <taxon>Pentapetalae</taxon>
        <taxon>Caryophyllales</taxon>
        <taxon>Chenopodiaceae</taxon>
        <taxon>Chenopodioideae</taxon>
        <taxon>Atripliceae</taxon>
        <taxon>Chenopodium</taxon>
    </lineage>
</organism>
<dbReference type="RefSeq" id="XP_021757668.1">
    <property type="nucleotide sequence ID" value="XM_021901976.1"/>
</dbReference>
<name>A0A803LWJ0_CHEQI</name>
<accession>A0A803LWJ0</accession>